<evidence type="ECO:0008006" key="4">
    <source>
        <dbReference type="Google" id="ProtNLM"/>
    </source>
</evidence>
<sequence length="91" mass="10092">MPVPHHVLGVPPNASPEERVEAEKAFKELAEAYAKLSGRAPITDWNERNYYQHARKSRAWTGSRAPARFSNAGLAFLICIPLVFTGVTLSQ</sequence>
<evidence type="ECO:0000256" key="1">
    <source>
        <dbReference type="SAM" id="Phobius"/>
    </source>
</evidence>
<feature type="transmembrane region" description="Helical" evidence="1">
    <location>
        <begin position="69"/>
        <end position="89"/>
    </location>
</feature>
<keyword evidence="1" id="KW-0472">Membrane</keyword>
<comment type="caution">
    <text evidence="2">The sequence shown here is derived from an EMBL/GenBank/DDBJ whole genome shotgun (WGS) entry which is preliminary data.</text>
</comment>
<evidence type="ECO:0000313" key="2">
    <source>
        <dbReference type="EMBL" id="KAK9916750.1"/>
    </source>
</evidence>
<dbReference type="Proteomes" id="UP001491310">
    <property type="component" value="Unassembled WGS sequence"/>
</dbReference>
<organism evidence="2 3">
    <name type="scientific">Coccomyxa subellipsoidea</name>
    <dbReference type="NCBI Taxonomy" id="248742"/>
    <lineage>
        <taxon>Eukaryota</taxon>
        <taxon>Viridiplantae</taxon>
        <taxon>Chlorophyta</taxon>
        <taxon>core chlorophytes</taxon>
        <taxon>Trebouxiophyceae</taxon>
        <taxon>Trebouxiophyceae incertae sedis</taxon>
        <taxon>Coccomyxaceae</taxon>
        <taxon>Coccomyxa</taxon>
    </lineage>
</organism>
<proteinExistence type="predicted"/>
<accession>A0ABR2YZC3</accession>
<keyword evidence="1" id="KW-0812">Transmembrane</keyword>
<gene>
    <name evidence="2" type="ORF">WJX75_006555</name>
</gene>
<dbReference type="EMBL" id="JALJOT010000003">
    <property type="protein sequence ID" value="KAK9916750.1"/>
    <property type="molecule type" value="Genomic_DNA"/>
</dbReference>
<reference evidence="2 3" key="1">
    <citation type="journal article" date="2024" name="Nat. Commun.">
        <title>Phylogenomics reveals the evolutionary origins of lichenization in chlorophyte algae.</title>
        <authorList>
            <person name="Puginier C."/>
            <person name="Libourel C."/>
            <person name="Otte J."/>
            <person name="Skaloud P."/>
            <person name="Haon M."/>
            <person name="Grisel S."/>
            <person name="Petersen M."/>
            <person name="Berrin J.G."/>
            <person name="Delaux P.M."/>
            <person name="Dal Grande F."/>
            <person name="Keller J."/>
        </authorList>
    </citation>
    <scope>NUCLEOTIDE SEQUENCE [LARGE SCALE GENOMIC DNA]</scope>
    <source>
        <strain evidence="2 3">SAG 216-7</strain>
    </source>
</reference>
<evidence type="ECO:0000313" key="3">
    <source>
        <dbReference type="Proteomes" id="UP001491310"/>
    </source>
</evidence>
<keyword evidence="3" id="KW-1185">Reference proteome</keyword>
<keyword evidence="1" id="KW-1133">Transmembrane helix</keyword>
<protein>
    <recommendedName>
        <fullName evidence="4">J domain-containing protein</fullName>
    </recommendedName>
</protein>
<name>A0ABR2YZC3_9CHLO</name>